<evidence type="ECO:0000313" key="2">
    <source>
        <dbReference type="EMBL" id="KAF1956114.1"/>
    </source>
</evidence>
<name>A0A6A5TUX7_9PLEO</name>
<dbReference type="EMBL" id="ML976992">
    <property type="protein sequence ID" value="KAF1956114.1"/>
    <property type="molecule type" value="Genomic_DNA"/>
</dbReference>
<dbReference type="PROSITE" id="PS51184">
    <property type="entry name" value="JMJC"/>
    <property type="match status" value="1"/>
</dbReference>
<dbReference type="Pfam" id="PF13621">
    <property type="entry name" value="Cupin_8"/>
    <property type="match status" value="1"/>
</dbReference>
<evidence type="ECO:0000313" key="3">
    <source>
        <dbReference type="Proteomes" id="UP000800035"/>
    </source>
</evidence>
<feature type="non-terminal residue" evidence="2">
    <location>
        <position position="1"/>
    </location>
</feature>
<dbReference type="InterPro" id="IPR041667">
    <property type="entry name" value="Cupin_8"/>
</dbReference>
<dbReference type="SUPFAM" id="SSF51197">
    <property type="entry name" value="Clavaminate synthase-like"/>
    <property type="match status" value="1"/>
</dbReference>
<dbReference type="PANTHER" id="PTHR12461">
    <property type="entry name" value="HYPOXIA-INDUCIBLE FACTOR 1 ALPHA INHIBITOR-RELATED"/>
    <property type="match status" value="1"/>
</dbReference>
<gene>
    <name evidence="2" type="ORF">CC80DRAFT_365206</name>
</gene>
<protein>
    <submittedName>
        <fullName evidence="2">Clavaminate synthase-like protein</fullName>
    </submittedName>
</protein>
<dbReference type="Gene3D" id="2.60.120.650">
    <property type="entry name" value="Cupin"/>
    <property type="match status" value="1"/>
</dbReference>
<evidence type="ECO:0000259" key="1">
    <source>
        <dbReference type="PROSITE" id="PS51184"/>
    </source>
</evidence>
<organism evidence="2 3">
    <name type="scientific">Byssothecium circinans</name>
    <dbReference type="NCBI Taxonomy" id="147558"/>
    <lineage>
        <taxon>Eukaryota</taxon>
        <taxon>Fungi</taxon>
        <taxon>Dikarya</taxon>
        <taxon>Ascomycota</taxon>
        <taxon>Pezizomycotina</taxon>
        <taxon>Dothideomycetes</taxon>
        <taxon>Pleosporomycetidae</taxon>
        <taxon>Pleosporales</taxon>
        <taxon>Massarineae</taxon>
        <taxon>Massarinaceae</taxon>
        <taxon>Byssothecium</taxon>
    </lineage>
</organism>
<dbReference type="PANTHER" id="PTHR12461:SF105">
    <property type="entry name" value="HYPOXIA-INDUCIBLE FACTOR 1-ALPHA INHIBITOR"/>
    <property type="match status" value="1"/>
</dbReference>
<sequence>EPIIFKDHFCDVPAISKWFIPSQTETGYHELNFPYLSNCGSTVVPLELTRFDATGKRTVSFERFEAPLSLLLSHMISSDTSLALYLAQCSLNDLPSQVQTDIPTPALINRLGRGDIYGSSLWMGRPPTRTPLHRDPNPNLFVQLAGRKVIRLMRPKQGTRLYERSRVGQGHANMRGDEMMAGQEMERLESVVWGEDSSDNESVGGVEATLDSGQALFIPRGWWHAVRGVGKGANASANWWFR</sequence>
<keyword evidence="3" id="KW-1185">Reference proteome</keyword>
<dbReference type="Proteomes" id="UP000800035">
    <property type="component" value="Unassembled WGS sequence"/>
</dbReference>
<dbReference type="AlphaFoldDB" id="A0A6A5TUX7"/>
<proteinExistence type="predicted"/>
<reference evidence="2" key="1">
    <citation type="journal article" date="2020" name="Stud. Mycol.">
        <title>101 Dothideomycetes genomes: a test case for predicting lifestyles and emergence of pathogens.</title>
        <authorList>
            <person name="Haridas S."/>
            <person name="Albert R."/>
            <person name="Binder M."/>
            <person name="Bloem J."/>
            <person name="Labutti K."/>
            <person name="Salamov A."/>
            <person name="Andreopoulos B."/>
            <person name="Baker S."/>
            <person name="Barry K."/>
            <person name="Bills G."/>
            <person name="Bluhm B."/>
            <person name="Cannon C."/>
            <person name="Castanera R."/>
            <person name="Culley D."/>
            <person name="Daum C."/>
            <person name="Ezra D."/>
            <person name="Gonzalez J."/>
            <person name="Henrissat B."/>
            <person name="Kuo A."/>
            <person name="Liang C."/>
            <person name="Lipzen A."/>
            <person name="Lutzoni F."/>
            <person name="Magnuson J."/>
            <person name="Mondo S."/>
            <person name="Nolan M."/>
            <person name="Ohm R."/>
            <person name="Pangilinan J."/>
            <person name="Park H.-J."/>
            <person name="Ramirez L."/>
            <person name="Alfaro M."/>
            <person name="Sun H."/>
            <person name="Tritt A."/>
            <person name="Yoshinaga Y."/>
            <person name="Zwiers L.-H."/>
            <person name="Turgeon B."/>
            <person name="Goodwin S."/>
            <person name="Spatafora J."/>
            <person name="Crous P."/>
            <person name="Grigoriev I."/>
        </authorList>
    </citation>
    <scope>NUCLEOTIDE SEQUENCE</scope>
    <source>
        <strain evidence="2">CBS 675.92</strain>
    </source>
</reference>
<dbReference type="InterPro" id="IPR003347">
    <property type="entry name" value="JmjC_dom"/>
</dbReference>
<dbReference type="OrthoDB" id="263283at2759"/>
<feature type="non-terminal residue" evidence="2">
    <location>
        <position position="242"/>
    </location>
</feature>
<accession>A0A6A5TUX7</accession>
<feature type="domain" description="JmjC" evidence="1">
    <location>
        <begin position="71"/>
        <end position="242"/>
    </location>
</feature>